<reference evidence="1" key="1">
    <citation type="submission" date="2020-11" db="EMBL/GenBank/DDBJ databases">
        <authorList>
            <person name="Tran Van P."/>
        </authorList>
    </citation>
    <scope>NUCLEOTIDE SEQUENCE</scope>
</reference>
<dbReference type="EMBL" id="OC316762">
    <property type="protein sequence ID" value="CAD7393637.1"/>
    <property type="molecule type" value="Genomic_DNA"/>
</dbReference>
<dbReference type="AlphaFoldDB" id="A0A7R9CE03"/>
<gene>
    <name evidence="1" type="ORF">TCEB3V08_LOCUS1603</name>
</gene>
<evidence type="ECO:0000313" key="1">
    <source>
        <dbReference type="EMBL" id="CAD7393637.1"/>
    </source>
</evidence>
<name>A0A7R9CE03_TIMCR</name>
<proteinExistence type="predicted"/>
<organism evidence="1">
    <name type="scientific">Timema cristinae</name>
    <name type="common">Walking stick</name>
    <dbReference type="NCBI Taxonomy" id="61476"/>
    <lineage>
        <taxon>Eukaryota</taxon>
        <taxon>Metazoa</taxon>
        <taxon>Ecdysozoa</taxon>
        <taxon>Arthropoda</taxon>
        <taxon>Hexapoda</taxon>
        <taxon>Insecta</taxon>
        <taxon>Pterygota</taxon>
        <taxon>Neoptera</taxon>
        <taxon>Polyneoptera</taxon>
        <taxon>Phasmatodea</taxon>
        <taxon>Timematodea</taxon>
        <taxon>Timematoidea</taxon>
        <taxon>Timematidae</taxon>
        <taxon>Timema</taxon>
    </lineage>
</organism>
<accession>A0A7R9CE03</accession>
<protein>
    <submittedName>
        <fullName evidence="1">Uncharacterized protein</fullName>
    </submittedName>
</protein>
<sequence length="254" mass="28374">MTTPSNHCSAVVLEVCREWNEFEESLSGFHEHEKVKSRNQGLLRPAVNLPDHSSSRLVIKHRTNFSCRYLESPHVSFHNGAREITGPWFELRTITCSNFWPRIRVSDEHLFQLRSRASRLMSLVELPTGLTPTELYHQHKVLAGLAQLPLPLSSVYAIAPSVYLSALSGCGRATMMSFRRHATFWSVGLQSGFTTAMVEGPAMCITELLVKCSPEQINTSTHSRGYLNISVGTRGSRQVPTLPARALYEPAAIL</sequence>